<dbReference type="Proteomes" id="UP000007800">
    <property type="component" value="Unassembled WGS sequence"/>
</dbReference>
<reference evidence="6 7" key="1">
    <citation type="submission" date="2008-07" db="EMBL/GenBank/DDBJ databases">
        <authorList>
            <person name="El-Sayed N."/>
            <person name="Caler E."/>
            <person name="Inman J."/>
            <person name="Amedeo P."/>
            <person name="Hass B."/>
            <person name="Wortman J."/>
        </authorList>
    </citation>
    <scope>NUCLEOTIDE SEQUENCE [LARGE SCALE GENOMIC DNA]</scope>
    <source>
        <strain evidence="7">ATCC 50983 / TXsc</strain>
    </source>
</reference>
<keyword evidence="1 4" id="KW-0479">Metal-binding</keyword>
<dbReference type="Pfam" id="PF00642">
    <property type="entry name" value="zf-CCCH"/>
    <property type="match status" value="1"/>
</dbReference>
<dbReference type="InterPro" id="IPR045234">
    <property type="entry name" value="Unkempt-like"/>
</dbReference>
<dbReference type="PROSITE" id="PS50103">
    <property type="entry name" value="ZF_C3H1"/>
    <property type="match status" value="1"/>
</dbReference>
<organism evidence="7">
    <name type="scientific">Perkinsus marinus (strain ATCC 50983 / TXsc)</name>
    <dbReference type="NCBI Taxonomy" id="423536"/>
    <lineage>
        <taxon>Eukaryota</taxon>
        <taxon>Sar</taxon>
        <taxon>Alveolata</taxon>
        <taxon>Perkinsozoa</taxon>
        <taxon>Perkinsea</taxon>
        <taxon>Perkinsida</taxon>
        <taxon>Perkinsidae</taxon>
        <taxon>Perkinsus</taxon>
    </lineage>
</organism>
<dbReference type="GeneID" id="9054619"/>
<dbReference type="RefSeq" id="XP_002769273.1">
    <property type="nucleotide sequence ID" value="XM_002769227.1"/>
</dbReference>
<dbReference type="SMART" id="SM00356">
    <property type="entry name" value="ZnF_C3H1"/>
    <property type="match status" value="2"/>
</dbReference>
<dbReference type="GO" id="GO:0008270">
    <property type="term" value="F:zinc ion binding"/>
    <property type="evidence" value="ECO:0007669"/>
    <property type="project" value="UniProtKB-KW"/>
</dbReference>
<name>C5LMV0_PERM5</name>
<evidence type="ECO:0000259" key="5">
    <source>
        <dbReference type="PROSITE" id="PS50103"/>
    </source>
</evidence>
<evidence type="ECO:0000256" key="3">
    <source>
        <dbReference type="ARBA" id="ARBA00022833"/>
    </source>
</evidence>
<dbReference type="OrthoDB" id="410307at2759"/>
<keyword evidence="7" id="KW-1185">Reference proteome</keyword>
<gene>
    <name evidence="6" type="ORF">Pmar_PMAR007687</name>
</gene>
<dbReference type="PANTHER" id="PTHR14493">
    <property type="entry name" value="UNKEMPT FAMILY MEMBER"/>
    <property type="match status" value="1"/>
</dbReference>
<dbReference type="InterPro" id="IPR036855">
    <property type="entry name" value="Znf_CCCH_sf"/>
</dbReference>
<evidence type="ECO:0000256" key="4">
    <source>
        <dbReference type="PROSITE-ProRule" id="PRU00723"/>
    </source>
</evidence>
<feature type="domain" description="C3H1-type" evidence="5">
    <location>
        <begin position="31"/>
        <end position="58"/>
    </location>
</feature>
<sequence length="206" mass="23332">MRLPPPGTAPSLVDVELVEMTKEWSPIKKRMYKTQVCKYFIRGRCMHGLLCAFAHSVDELNRKPDLSKTKLCTKVGCVDPGCAFAHTLAELRVDPAVNDNSMEKQILARFDNPTYADYFEEQRRLLSAPPHTVVSRQSPIKNEKPMLTRVPRRQCPKLSTEAYNFPGAVLQGSMPPSELSYGGNWVEIKRADEGKLFAFIAERHHT</sequence>
<dbReference type="InParanoid" id="C5LMV0"/>
<dbReference type="AlphaFoldDB" id="C5LMV0"/>
<evidence type="ECO:0000256" key="1">
    <source>
        <dbReference type="ARBA" id="ARBA00022723"/>
    </source>
</evidence>
<dbReference type="PANTHER" id="PTHR14493:SF50">
    <property type="entry name" value="RING FINGER PROTEIN UNKEMPT"/>
    <property type="match status" value="1"/>
</dbReference>
<protein>
    <recommendedName>
        <fullName evidence="5">C3H1-type domain-containing protein</fullName>
    </recommendedName>
</protein>
<feature type="zinc finger region" description="C3H1-type" evidence="4">
    <location>
        <begin position="31"/>
        <end position="58"/>
    </location>
</feature>
<dbReference type="EMBL" id="GG683573">
    <property type="protein sequence ID" value="EER01991.1"/>
    <property type="molecule type" value="Genomic_DNA"/>
</dbReference>
<accession>C5LMV0</accession>
<dbReference type="SUPFAM" id="SSF90229">
    <property type="entry name" value="CCCH zinc finger"/>
    <property type="match status" value="1"/>
</dbReference>
<dbReference type="InterPro" id="IPR000571">
    <property type="entry name" value="Znf_CCCH"/>
</dbReference>
<proteinExistence type="predicted"/>
<evidence type="ECO:0000313" key="7">
    <source>
        <dbReference type="Proteomes" id="UP000007800"/>
    </source>
</evidence>
<keyword evidence="3 4" id="KW-0862">Zinc</keyword>
<evidence type="ECO:0000256" key="2">
    <source>
        <dbReference type="ARBA" id="ARBA00022771"/>
    </source>
</evidence>
<dbReference type="Gene3D" id="3.30.1370.210">
    <property type="match status" value="1"/>
</dbReference>
<keyword evidence="2 4" id="KW-0863">Zinc-finger</keyword>
<evidence type="ECO:0000313" key="6">
    <source>
        <dbReference type="EMBL" id="EER01991.1"/>
    </source>
</evidence>